<dbReference type="Pfam" id="PF01914">
    <property type="entry name" value="MarC"/>
    <property type="match status" value="1"/>
</dbReference>
<keyword evidence="4 7" id="KW-0812">Transmembrane</keyword>
<evidence type="ECO:0000256" key="6">
    <source>
        <dbReference type="ARBA" id="ARBA00023136"/>
    </source>
</evidence>
<keyword evidence="6 7" id="KW-0472">Membrane</keyword>
<dbReference type="EMBL" id="DSJT01000005">
    <property type="protein sequence ID" value="HEF87060.1"/>
    <property type="molecule type" value="Genomic_DNA"/>
</dbReference>
<evidence type="ECO:0000313" key="8">
    <source>
        <dbReference type="EMBL" id="HEF87060.1"/>
    </source>
</evidence>
<dbReference type="NCBIfam" id="TIGR00427">
    <property type="entry name" value="NAAT family transporter"/>
    <property type="match status" value="1"/>
</dbReference>
<accession>A0A7C2FGK6</accession>
<comment type="subcellular location">
    <subcellularLocation>
        <location evidence="1 7">Cell membrane</location>
        <topology evidence="1 7">Multi-pass membrane protein</topology>
    </subcellularLocation>
</comment>
<comment type="caution">
    <text evidence="8">The sequence shown here is derived from an EMBL/GenBank/DDBJ whole genome shotgun (WGS) entry which is preliminary data.</text>
</comment>
<feature type="transmembrane region" description="Helical" evidence="7">
    <location>
        <begin position="6"/>
        <end position="26"/>
    </location>
</feature>
<dbReference type="PANTHER" id="PTHR33508:SF1">
    <property type="entry name" value="UPF0056 MEMBRANE PROTEIN YHCE"/>
    <property type="match status" value="1"/>
</dbReference>
<name>A0A7C2FGK6_9CREN</name>
<comment type="similarity">
    <text evidence="2 7">Belongs to the UPF0056 (MarC) family.</text>
</comment>
<feature type="transmembrane region" description="Helical" evidence="7">
    <location>
        <begin position="177"/>
        <end position="198"/>
    </location>
</feature>
<feature type="transmembrane region" description="Helical" evidence="7">
    <location>
        <begin position="134"/>
        <end position="156"/>
    </location>
</feature>
<reference evidence="8" key="1">
    <citation type="journal article" date="2020" name="mSystems">
        <title>Genome- and Community-Level Interaction Insights into Carbon Utilization and Element Cycling Functions of Hydrothermarchaeota in Hydrothermal Sediment.</title>
        <authorList>
            <person name="Zhou Z."/>
            <person name="Liu Y."/>
            <person name="Xu W."/>
            <person name="Pan J."/>
            <person name="Luo Z.H."/>
            <person name="Li M."/>
        </authorList>
    </citation>
    <scope>NUCLEOTIDE SEQUENCE [LARGE SCALE GENOMIC DNA]</scope>
    <source>
        <strain evidence="8">SpSt-23</strain>
    </source>
</reference>
<protein>
    <recommendedName>
        <fullName evidence="7">UPF0056 membrane protein</fullName>
    </recommendedName>
</protein>
<sequence length="204" mass="22030">MLDPVIIFVSYFTQLLAIMNPFSAIPSFISLTEGLSHNERVSIVRKAYLAGLAILVTFTLVGKHILEAFNVSIPGLRVGGGIILLTIALDMLGEMPRTKQVNPGDIAVVPIATPLIIGPGTITTVLLLTSSDPSFFNIMMVFISGIVACTVTFAILMVSDKLVAYLKVSTVRAIGRFMALIIAGVAVEMIAKGIYQYYVQFFIE</sequence>
<gene>
    <name evidence="8" type="ORF">ENP55_01900</name>
</gene>
<keyword evidence="5 7" id="KW-1133">Transmembrane helix</keyword>
<dbReference type="PANTHER" id="PTHR33508">
    <property type="entry name" value="UPF0056 MEMBRANE PROTEIN YHCE"/>
    <property type="match status" value="1"/>
</dbReference>
<evidence type="ECO:0000256" key="2">
    <source>
        <dbReference type="ARBA" id="ARBA00009784"/>
    </source>
</evidence>
<evidence type="ECO:0000256" key="3">
    <source>
        <dbReference type="ARBA" id="ARBA00022475"/>
    </source>
</evidence>
<evidence type="ECO:0000256" key="4">
    <source>
        <dbReference type="ARBA" id="ARBA00022692"/>
    </source>
</evidence>
<dbReference type="GO" id="GO:0005886">
    <property type="term" value="C:plasma membrane"/>
    <property type="evidence" value="ECO:0007669"/>
    <property type="project" value="UniProtKB-SubCell"/>
</dbReference>
<dbReference type="InterPro" id="IPR002771">
    <property type="entry name" value="Multi_antbiot-R_MarC"/>
</dbReference>
<evidence type="ECO:0000256" key="5">
    <source>
        <dbReference type="ARBA" id="ARBA00022989"/>
    </source>
</evidence>
<dbReference type="AlphaFoldDB" id="A0A7C2FGK6"/>
<feature type="transmembrane region" description="Helical" evidence="7">
    <location>
        <begin position="47"/>
        <end position="66"/>
    </location>
</feature>
<organism evidence="8">
    <name type="scientific">Thermosphaera aggregans</name>
    <dbReference type="NCBI Taxonomy" id="54254"/>
    <lineage>
        <taxon>Archaea</taxon>
        <taxon>Thermoproteota</taxon>
        <taxon>Thermoprotei</taxon>
        <taxon>Desulfurococcales</taxon>
        <taxon>Desulfurococcaceae</taxon>
        <taxon>Thermosphaera</taxon>
    </lineage>
</organism>
<feature type="transmembrane region" description="Helical" evidence="7">
    <location>
        <begin position="72"/>
        <end position="92"/>
    </location>
</feature>
<evidence type="ECO:0000256" key="1">
    <source>
        <dbReference type="ARBA" id="ARBA00004651"/>
    </source>
</evidence>
<proteinExistence type="inferred from homology"/>
<keyword evidence="3" id="KW-1003">Cell membrane</keyword>
<feature type="transmembrane region" description="Helical" evidence="7">
    <location>
        <begin position="104"/>
        <end position="128"/>
    </location>
</feature>
<evidence type="ECO:0000256" key="7">
    <source>
        <dbReference type="RuleBase" id="RU362048"/>
    </source>
</evidence>